<protein>
    <submittedName>
        <fullName evidence="2">Aminotransferase class IV</fullName>
    </submittedName>
</protein>
<comment type="similarity">
    <text evidence="1">Belongs to the class-IV pyridoxal-phosphate-dependent aminotransferase family.</text>
</comment>
<evidence type="ECO:0000256" key="1">
    <source>
        <dbReference type="ARBA" id="ARBA00009320"/>
    </source>
</evidence>
<dbReference type="InterPro" id="IPR050571">
    <property type="entry name" value="Class-IV_PLP-Dep_Aminotrnsfr"/>
</dbReference>
<dbReference type="PANTHER" id="PTHR42743:SF10">
    <property type="entry name" value="D-ALANINE AMINOTRANSFERASE"/>
    <property type="match status" value="1"/>
</dbReference>
<dbReference type="InterPro" id="IPR036038">
    <property type="entry name" value="Aminotransferase-like"/>
</dbReference>
<dbReference type="InterPro" id="IPR001544">
    <property type="entry name" value="Aminotrans_IV"/>
</dbReference>
<accession>A0ABX7P730</accession>
<dbReference type="PANTHER" id="PTHR42743">
    <property type="entry name" value="AMINO-ACID AMINOTRANSFERASE"/>
    <property type="match status" value="1"/>
</dbReference>
<evidence type="ECO:0000313" key="2">
    <source>
        <dbReference type="EMBL" id="QSQ26268.1"/>
    </source>
</evidence>
<dbReference type="RefSeq" id="WP_206727816.1">
    <property type="nucleotide sequence ID" value="NZ_CP071090.1"/>
</dbReference>
<reference evidence="2 3" key="1">
    <citation type="submission" date="2021-02" db="EMBL/GenBank/DDBJ databases">
        <title>De Novo genome assembly of isolated myxobacteria.</title>
        <authorList>
            <person name="Stevens D.C."/>
        </authorList>
    </citation>
    <scope>NUCLEOTIDE SEQUENCE [LARGE SCALE GENOMIC DNA]</scope>
    <source>
        <strain evidence="3">SCPEA02</strain>
    </source>
</reference>
<gene>
    <name evidence="2" type="ORF">JY651_15620</name>
</gene>
<keyword evidence="2" id="KW-0032">Aminotransferase</keyword>
<dbReference type="Gene3D" id="3.30.470.10">
    <property type="match status" value="1"/>
</dbReference>
<dbReference type="Gene3D" id="3.20.10.10">
    <property type="entry name" value="D-amino Acid Aminotransferase, subunit A, domain 2"/>
    <property type="match status" value="1"/>
</dbReference>
<evidence type="ECO:0000313" key="3">
    <source>
        <dbReference type="Proteomes" id="UP000662747"/>
    </source>
</evidence>
<sequence length="286" mass="31394">MHVYLNGEFLPLEQARVSVEDRGFLFGDGVYEVTRVLPSGLFAEAEHWERLQRGIKELKLPTPEGFTRARVRDISQQLLEANGLTGRQATVYLQLTRGAAPRNHAFPPAGTPPTLYLSTSPFQVPWTQRKEGVSALMLPDLRWARCDLKTVNLLPNIMAKQQAREAGVFEALLVRDGVLTEGASTSVFVVMDGVLHTHPKNQRILPGVTRDLVLSLARELGMTVKEQAVAVNDRGRYQEVFLAGTTTDVQPVVAVNGAKVGEGTPGPMTLALQRALIQRMGLEAPP</sequence>
<organism evidence="2 3">
    <name type="scientific">Pyxidicoccus parkwayensis</name>
    <dbReference type="NCBI Taxonomy" id="2813578"/>
    <lineage>
        <taxon>Bacteria</taxon>
        <taxon>Pseudomonadati</taxon>
        <taxon>Myxococcota</taxon>
        <taxon>Myxococcia</taxon>
        <taxon>Myxococcales</taxon>
        <taxon>Cystobacterineae</taxon>
        <taxon>Myxococcaceae</taxon>
        <taxon>Pyxidicoccus</taxon>
    </lineage>
</organism>
<dbReference type="InterPro" id="IPR043131">
    <property type="entry name" value="BCAT-like_N"/>
</dbReference>
<keyword evidence="3" id="KW-1185">Reference proteome</keyword>
<dbReference type="Pfam" id="PF01063">
    <property type="entry name" value="Aminotran_4"/>
    <property type="match status" value="1"/>
</dbReference>
<dbReference type="GO" id="GO:0008483">
    <property type="term" value="F:transaminase activity"/>
    <property type="evidence" value="ECO:0007669"/>
    <property type="project" value="UniProtKB-KW"/>
</dbReference>
<dbReference type="SUPFAM" id="SSF56752">
    <property type="entry name" value="D-aminoacid aminotransferase-like PLP-dependent enzymes"/>
    <property type="match status" value="1"/>
</dbReference>
<dbReference type="EMBL" id="CP071090">
    <property type="protein sequence ID" value="QSQ26268.1"/>
    <property type="molecule type" value="Genomic_DNA"/>
</dbReference>
<dbReference type="Proteomes" id="UP000662747">
    <property type="component" value="Chromosome"/>
</dbReference>
<keyword evidence="2" id="KW-0808">Transferase</keyword>
<name>A0ABX7P730_9BACT</name>
<proteinExistence type="inferred from homology"/>
<dbReference type="InterPro" id="IPR043132">
    <property type="entry name" value="BCAT-like_C"/>
</dbReference>